<dbReference type="Proteomes" id="UP001500804">
    <property type="component" value="Unassembled WGS sequence"/>
</dbReference>
<accession>A0ABP9N700</accession>
<keyword evidence="3" id="KW-1185">Reference proteome</keyword>
<feature type="transmembrane region" description="Helical" evidence="1">
    <location>
        <begin position="65"/>
        <end position="82"/>
    </location>
</feature>
<keyword evidence="1" id="KW-0812">Transmembrane</keyword>
<evidence type="ECO:0000313" key="2">
    <source>
        <dbReference type="EMBL" id="GAA5110994.1"/>
    </source>
</evidence>
<name>A0ABP9N700_9PSEU</name>
<proteinExistence type="predicted"/>
<reference evidence="3" key="1">
    <citation type="journal article" date="2019" name="Int. J. Syst. Evol. Microbiol.">
        <title>The Global Catalogue of Microorganisms (GCM) 10K type strain sequencing project: providing services to taxonomists for standard genome sequencing and annotation.</title>
        <authorList>
            <consortium name="The Broad Institute Genomics Platform"/>
            <consortium name="The Broad Institute Genome Sequencing Center for Infectious Disease"/>
            <person name="Wu L."/>
            <person name="Ma J."/>
        </authorList>
    </citation>
    <scope>NUCLEOTIDE SEQUENCE [LARGE SCALE GENOMIC DNA]</scope>
    <source>
        <strain evidence="3">JCM 18302</strain>
    </source>
</reference>
<comment type="caution">
    <text evidence="2">The sequence shown here is derived from an EMBL/GenBank/DDBJ whole genome shotgun (WGS) entry which is preliminary data.</text>
</comment>
<keyword evidence="1" id="KW-0472">Membrane</keyword>
<gene>
    <name evidence="2" type="ORF">GCM10023320_03370</name>
</gene>
<dbReference type="EMBL" id="BAABJO010000001">
    <property type="protein sequence ID" value="GAA5110994.1"/>
    <property type="molecule type" value="Genomic_DNA"/>
</dbReference>
<sequence>MHGPPPYRPRRATARTGEMRTPRSVLTLLWASATLLGFAVAATTRIGAIVLTIYGSHGVHLGDLAGFGVAYGAAALLTRRVLTRGRSRPDGR</sequence>
<evidence type="ECO:0000313" key="3">
    <source>
        <dbReference type="Proteomes" id="UP001500804"/>
    </source>
</evidence>
<evidence type="ECO:0000256" key="1">
    <source>
        <dbReference type="SAM" id="Phobius"/>
    </source>
</evidence>
<protein>
    <submittedName>
        <fullName evidence="2">Uncharacterized protein</fullName>
    </submittedName>
</protein>
<organism evidence="2 3">
    <name type="scientific">Pseudonocardia adelaidensis</name>
    <dbReference type="NCBI Taxonomy" id="648754"/>
    <lineage>
        <taxon>Bacteria</taxon>
        <taxon>Bacillati</taxon>
        <taxon>Actinomycetota</taxon>
        <taxon>Actinomycetes</taxon>
        <taxon>Pseudonocardiales</taxon>
        <taxon>Pseudonocardiaceae</taxon>
        <taxon>Pseudonocardia</taxon>
    </lineage>
</organism>
<keyword evidence="1" id="KW-1133">Transmembrane helix</keyword>